<protein>
    <recommendedName>
        <fullName evidence="6 13">Molybdopterin molybdenumtransferase</fullName>
        <ecNumber evidence="5 13">2.10.1.1</ecNumber>
    </recommendedName>
</protein>
<dbReference type="GO" id="GO:0061599">
    <property type="term" value="F:molybdopterin molybdotransferase activity"/>
    <property type="evidence" value="ECO:0007669"/>
    <property type="project" value="UniProtKB-UniRule"/>
</dbReference>
<dbReference type="InterPro" id="IPR005111">
    <property type="entry name" value="MoeA_C_domain_IV"/>
</dbReference>
<dbReference type="SMART" id="SM00852">
    <property type="entry name" value="MoCF_biosynth"/>
    <property type="match status" value="1"/>
</dbReference>
<name>A0A7L6ASK2_9GAMM</name>
<keyword evidence="7 13" id="KW-0500">Molybdenum</keyword>
<comment type="cofactor">
    <cofactor evidence="1 13">
        <name>Mg(2+)</name>
        <dbReference type="ChEBI" id="CHEBI:18420"/>
    </cofactor>
</comment>
<dbReference type="GO" id="GO:0005829">
    <property type="term" value="C:cytosol"/>
    <property type="evidence" value="ECO:0007669"/>
    <property type="project" value="TreeGrafter"/>
</dbReference>
<evidence type="ECO:0000256" key="2">
    <source>
        <dbReference type="ARBA" id="ARBA00002901"/>
    </source>
</evidence>
<sequence length="420" mass="45126">MSNVNNTPSSVSCDAPAAGVLTQEQAQERILAAIHPLQTCERVGLRQAYGRILAHSLTARIAVPPHRNSAMDGYALRHADLATGQMLRVIGSSFAGHPFSGTVQAGECVRIMTGAVAPEGADSVVMQENVQRDGDSIRVLGKIKPGEHIRHPGEDLRPGDAMLMAGRKLNAADLGLLASQGFSEVDVIRRPRVAFCSTGDELKGIGETLQMGEIYDSNRYTLYGMLQQLDVDIIDMGVARDTPAAVEHTFRQASQMADIFITSGGVSVGEADFVTATLRQLGQVDFWKIAIKPGKPLAFGTLGNCFFFGLPGNPVSVMATFILFVRPAILRMRGETLPVTPEYPAICETPLKKAPGRKDFQRGVCERDATGQWRVRSTGGQGSHILRSMSQANCFIALPLEWGSVEAGTTVPIIPFAGLL</sequence>
<evidence type="ECO:0000313" key="15">
    <source>
        <dbReference type="EMBL" id="QLQ32122.1"/>
    </source>
</evidence>
<dbReference type="InterPro" id="IPR036135">
    <property type="entry name" value="MoeA_linker/N_sf"/>
</dbReference>
<dbReference type="GO" id="GO:0006777">
    <property type="term" value="P:Mo-molybdopterin cofactor biosynthetic process"/>
    <property type="evidence" value="ECO:0007669"/>
    <property type="project" value="UniProtKB-UniRule"/>
</dbReference>
<evidence type="ECO:0000256" key="5">
    <source>
        <dbReference type="ARBA" id="ARBA00013269"/>
    </source>
</evidence>
<evidence type="ECO:0000256" key="9">
    <source>
        <dbReference type="ARBA" id="ARBA00022723"/>
    </source>
</evidence>
<dbReference type="Gene3D" id="3.40.980.10">
    <property type="entry name" value="MoaB/Mog-like domain"/>
    <property type="match status" value="1"/>
</dbReference>
<evidence type="ECO:0000256" key="1">
    <source>
        <dbReference type="ARBA" id="ARBA00001946"/>
    </source>
</evidence>
<dbReference type="InterPro" id="IPR036425">
    <property type="entry name" value="MoaB/Mog-like_dom_sf"/>
</dbReference>
<dbReference type="GO" id="GO:0046872">
    <property type="term" value="F:metal ion binding"/>
    <property type="evidence" value="ECO:0007669"/>
    <property type="project" value="UniProtKB-UniRule"/>
</dbReference>
<evidence type="ECO:0000256" key="13">
    <source>
        <dbReference type="RuleBase" id="RU365090"/>
    </source>
</evidence>
<dbReference type="SUPFAM" id="SSF53218">
    <property type="entry name" value="Molybdenum cofactor biosynthesis proteins"/>
    <property type="match status" value="1"/>
</dbReference>
<evidence type="ECO:0000256" key="7">
    <source>
        <dbReference type="ARBA" id="ARBA00022505"/>
    </source>
</evidence>
<gene>
    <name evidence="15" type="ORF">HZT40_11555</name>
</gene>
<dbReference type="UniPathway" id="UPA00344"/>
<keyword evidence="16" id="KW-1185">Reference proteome</keyword>
<feature type="domain" description="MoaB/Mog" evidence="14">
    <location>
        <begin position="194"/>
        <end position="331"/>
    </location>
</feature>
<dbReference type="Gene3D" id="3.90.105.10">
    <property type="entry name" value="Molybdopterin biosynthesis moea protein, domain 2"/>
    <property type="match status" value="1"/>
</dbReference>
<dbReference type="InterPro" id="IPR036688">
    <property type="entry name" value="MoeA_C_domain_IV_sf"/>
</dbReference>
<evidence type="ECO:0000256" key="3">
    <source>
        <dbReference type="ARBA" id="ARBA00005046"/>
    </source>
</evidence>
<evidence type="ECO:0000256" key="4">
    <source>
        <dbReference type="ARBA" id="ARBA00010763"/>
    </source>
</evidence>
<dbReference type="PANTHER" id="PTHR10192">
    <property type="entry name" value="MOLYBDOPTERIN BIOSYNTHESIS PROTEIN"/>
    <property type="match status" value="1"/>
</dbReference>
<dbReference type="PROSITE" id="PS01079">
    <property type="entry name" value="MOCF_BIOSYNTHESIS_2"/>
    <property type="match status" value="1"/>
</dbReference>
<keyword evidence="8 13" id="KW-0808">Transferase</keyword>
<dbReference type="KEGG" id="this:HZT40_11555"/>
<dbReference type="FunFam" id="3.40.980.10:FF:000004">
    <property type="entry name" value="Molybdopterin molybdenumtransferase"/>
    <property type="match status" value="1"/>
</dbReference>
<dbReference type="Pfam" id="PF03453">
    <property type="entry name" value="MoeA_N"/>
    <property type="match status" value="1"/>
</dbReference>
<evidence type="ECO:0000256" key="11">
    <source>
        <dbReference type="ARBA" id="ARBA00023150"/>
    </source>
</evidence>
<dbReference type="FunFam" id="2.40.340.10:FF:000003">
    <property type="entry name" value="Molybdopterin molybdenumtransferase"/>
    <property type="match status" value="1"/>
</dbReference>
<dbReference type="PANTHER" id="PTHR10192:SF5">
    <property type="entry name" value="GEPHYRIN"/>
    <property type="match status" value="1"/>
</dbReference>
<dbReference type="NCBIfam" id="NF045515">
    <property type="entry name" value="Glp_gephyrin"/>
    <property type="match status" value="1"/>
</dbReference>
<reference evidence="15" key="1">
    <citation type="submission" date="2020-06" db="EMBL/GenBank/DDBJ databases">
        <title>Analysis procedures for assessing recovery of high quality, complete, closed genomes from Nanopore long read metagenome sequencing.</title>
        <authorList>
            <person name="Bessarab I."/>
            <person name="Arumugam K."/>
            <person name="Haryono M."/>
            <person name="Liu X."/>
            <person name="Roy S."/>
            <person name="Zuniga-Montanez R.E."/>
            <person name="Qiu G."/>
            <person name="Drautz-Moses D.I."/>
            <person name="Law Y.Y."/>
            <person name="Wuertz S."/>
            <person name="Lauro F.M."/>
            <person name="Huson D.H."/>
            <person name="Williams R.B."/>
        </authorList>
    </citation>
    <scope>NUCLEOTIDE SEQUENCE [LARGE SCALE GENOMIC DNA]</scope>
    <source>
        <strain evidence="15">SSD2</strain>
    </source>
</reference>
<proteinExistence type="inferred from homology"/>
<evidence type="ECO:0000313" key="16">
    <source>
        <dbReference type="Proteomes" id="UP000510621"/>
    </source>
</evidence>
<dbReference type="InterPro" id="IPR005110">
    <property type="entry name" value="MoeA_linker/N"/>
</dbReference>
<evidence type="ECO:0000259" key="14">
    <source>
        <dbReference type="SMART" id="SM00852"/>
    </source>
</evidence>
<dbReference type="CDD" id="cd00887">
    <property type="entry name" value="MoeA"/>
    <property type="match status" value="1"/>
</dbReference>
<dbReference type="InterPro" id="IPR008284">
    <property type="entry name" value="MoCF_biosynth_CS"/>
</dbReference>
<accession>A0A7L6ASK2</accession>
<dbReference type="SUPFAM" id="SSF63867">
    <property type="entry name" value="MoeA C-terminal domain-like"/>
    <property type="match status" value="1"/>
</dbReference>
<dbReference type="InterPro" id="IPR038987">
    <property type="entry name" value="MoeA-like"/>
</dbReference>
<keyword evidence="11 13" id="KW-0501">Molybdenum cofactor biosynthesis</keyword>
<comment type="pathway">
    <text evidence="3 13">Cofactor biosynthesis; molybdopterin biosynthesis.</text>
</comment>
<dbReference type="EMBL" id="CP059265">
    <property type="protein sequence ID" value="QLQ32122.1"/>
    <property type="molecule type" value="Genomic_DNA"/>
</dbReference>
<comment type="function">
    <text evidence="2 13">Catalyzes the insertion of molybdate into adenylated molybdopterin with the concomitant release of AMP.</text>
</comment>
<dbReference type="Proteomes" id="UP000510621">
    <property type="component" value="Chromosome"/>
</dbReference>
<evidence type="ECO:0000256" key="12">
    <source>
        <dbReference type="ARBA" id="ARBA00047317"/>
    </source>
</evidence>
<dbReference type="NCBIfam" id="TIGR00177">
    <property type="entry name" value="molyb_syn"/>
    <property type="match status" value="1"/>
</dbReference>
<organism evidence="15 16">
    <name type="scientific">Candidatus Thiothrix singaporensis</name>
    <dbReference type="NCBI Taxonomy" id="2799669"/>
    <lineage>
        <taxon>Bacteria</taxon>
        <taxon>Pseudomonadati</taxon>
        <taxon>Pseudomonadota</taxon>
        <taxon>Gammaproteobacteria</taxon>
        <taxon>Thiotrichales</taxon>
        <taxon>Thiotrichaceae</taxon>
        <taxon>Thiothrix</taxon>
    </lineage>
</organism>
<dbReference type="FunFam" id="2.170.190.11:FF:000008">
    <property type="entry name" value="Molybdopterin molybdenumtransferase"/>
    <property type="match status" value="1"/>
</dbReference>
<dbReference type="AlphaFoldDB" id="A0A7L6ASK2"/>
<evidence type="ECO:0000256" key="6">
    <source>
        <dbReference type="ARBA" id="ARBA00021108"/>
    </source>
</evidence>
<comment type="similarity">
    <text evidence="4 13">Belongs to the MoeA family.</text>
</comment>
<dbReference type="SUPFAM" id="SSF63882">
    <property type="entry name" value="MoeA N-terminal region -like"/>
    <property type="match status" value="1"/>
</dbReference>
<evidence type="ECO:0000256" key="8">
    <source>
        <dbReference type="ARBA" id="ARBA00022679"/>
    </source>
</evidence>
<dbReference type="Pfam" id="PF00994">
    <property type="entry name" value="MoCF_biosynth"/>
    <property type="match status" value="1"/>
</dbReference>
<comment type="catalytic activity">
    <reaction evidence="12">
        <text>adenylyl-molybdopterin + molybdate = Mo-molybdopterin + AMP + H(+)</text>
        <dbReference type="Rhea" id="RHEA:35047"/>
        <dbReference type="ChEBI" id="CHEBI:15378"/>
        <dbReference type="ChEBI" id="CHEBI:36264"/>
        <dbReference type="ChEBI" id="CHEBI:62727"/>
        <dbReference type="ChEBI" id="CHEBI:71302"/>
        <dbReference type="ChEBI" id="CHEBI:456215"/>
        <dbReference type="EC" id="2.10.1.1"/>
    </reaction>
</comment>
<dbReference type="Pfam" id="PF03454">
    <property type="entry name" value="MoeA_C"/>
    <property type="match status" value="1"/>
</dbReference>
<keyword evidence="9 13" id="KW-0479">Metal-binding</keyword>
<keyword evidence="10 13" id="KW-0460">Magnesium</keyword>
<dbReference type="Gene3D" id="2.40.340.10">
    <property type="entry name" value="MoeA, C-terminal, domain IV"/>
    <property type="match status" value="1"/>
</dbReference>
<dbReference type="EC" id="2.10.1.1" evidence="5 13"/>
<dbReference type="InterPro" id="IPR001453">
    <property type="entry name" value="MoaB/Mog_dom"/>
</dbReference>
<dbReference type="Gene3D" id="2.170.190.11">
    <property type="entry name" value="Molybdopterin biosynthesis moea protein, domain 3"/>
    <property type="match status" value="1"/>
</dbReference>
<evidence type="ECO:0000256" key="10">
    <source>
        <dbReference type="ARBA" id="ARBA00022842"/>
    </source>
</evidence>